<proteinExistence type="predicted"/>
<dbReference type="Proteomes" id="UP001459277">
    <property type="component" value="Unassembled WGS sequence"/>
</dbReference>
<gene>
    <name evidence="1" type="ORF">SO802_013193</name>
</gene>
<evidence type="ECO:0000313" key="1">
    <source>
        <dbReference type="EMBL" id="KAL0005632.1"/>
    </source>
</evidence>
<dbReference type="InterPro" id="IPR032675">
    <property type="entry name" value="LRR_dom_sf"/>
</dbReference>
<dbReference type="EMBL" id="JAZDWU010000004">
    <property type="protein sequence ID" value="KAL0005632.1"/>
    <property type="molecule type" value="Genomic_DNA"/>
</dbReference>
<dbReference type="Gene3D" id="3.80.10.10">
    <property type="entry name" value="Ribonuclease Inhibitor"/>
    <property type="match status" value="1"/>
</dbReference>
<accession>A0AAW2D4X2</accession>
<reference evidence="1 2" key="1">
    <citation type="submission" date="2024-01" db="EMBL/GenBank/DDBJ databases">
        <title>A telomere-to-telomere, gap-free genome of sweet tea (Lithocarpus litseifolius).</title>
        <authorList>
            <person name="Zhou J."/>
        </authorList>
    </citation>
    <scope>NUCLEOTIDE SEQUENCE [LARGE SCALE GENOMIC DNA]</scope>
    <source>
        <strain evidence="1">Zhou-2022a</strain>
        <tissue evidence="1">Leaf</tissue>
    </source>
</reference>
<organism evidence="1 2">
    <name type="scientific">Lithocarpus litseifolius</name>
    <dbReference type="NCBI Taxonomy" id="425828"/>
    <lineage>
        <taxon>Eukaryota</taxon>
        <taxon>Viridiplantae</taxon>
        <taxon>Streptophyta</taxon>
        <taxon>Embryophyta</taxon>
        <taxon>Tracheophyta</taxon>
        <taxon>Spermatophyta</taxon>
        <taxon>Magnoliopsida</taxon>
        <taxon>eudicotyledons</taxon>
        <taxon>Gunneridae</taxon>
        <taxon>Pentapetalae</taxon>
        <taxon>rosids</taxon>
        <taxon>fabids</taxon>
        <taxon>Fagales</taxon>
        <taxon>Fagaceae</taxon>
        <taxon>Lithocarpus</taxon>
    </lineage>
</organism>
<evidence type="ECO:0000313" key="2">
    <source>
        <dbReference type="Proteomes" id="UP001459277"/>
    </source>
</evidence>
<sequence>MKKGYLRLGRMGWDGMGESGVSESVLIMPRLQVLNIHYCPKLKSLPNFLEKTSLEELDVDCRISNWMTLAT</sequence>
<protein>
    <submittedName>
        <fullName evidence="1">Uncharacterized protein</fullName>
    </submittedName>
</protein>
<name>A0AAW2D4X2_9ROSI</name>
<dbReference type="AlphaFoldDB" id="A0AAW2D4X2"/>
<comment type="caution">
    <text evidence="1">The sequence shown here is derived from an EMBL/GenBank/DDBJ whole genome shotgun (WGS) entry which is preliminary data.</text>
</comment>
<keyword evidence="2" id="KW-1185">Reference proteome</keyword>